<evidence type="ECO:0000256" key="1">
    <source>
        <dbReference type="ARBA" id="ARBA00005551"/>
    </source>
</evidence>
<dbReference type="Gene3D" id="3.40.50.720">
    <property type="entry name" value="NAD(P)-binding Rossmann-like Domain"/>
    <property type="match status" value="1"/>
</dbReference>
<dbReference type="InterPro" id="IPR038770">
    <property type="entry name" value="Na+/solute_symporter_sf"/>
</dbReference>
<feature type="transmembrane region" description="Helical" evidence="3">
    <location>
        <begin position="17"/>
        <end position="39"/>
    </location>
</feature>
<feature type="transmembrane region" description="Helical" evidence="3">
    <location>
        <begin position="51"/>
        <end position="70"/>
    </location>
</feature>
<evidence type="ECO:0000256" key="3">
    <source>
        <dbReference type="SAM" id="Phobius"/>
    </source>
</evidence>
<evidence type="ECO:0000259" key="4">
    <source>
        <dbReference type="PROSITE" id="PS51201"/>
    </source>
</evidence>
<dbReference type="GO" id="GO:0006813">
    <property type="term" value="P:potassium ion transport"/>
    <property type="evidence" value="ECO:0007669"/>
    <property type="project" value="InterPro"/>
</dbReference>
<feature type="domain" description="RCK N-terminal" evidence="4">
    <location>
        <begin position="100"/>
        <end position="217"/>
    </location>
</feature>
<accession>A0A4U9VC30</accession>
<gene>
    <name evidence="5" type="primary">ybaL_2</name>
    <name evidence="5" type="ORF">NCTC12965_05099</name>
</gene>
<reference evidence="5" key="1">
    <citation type="submission" date="2019-05" db="EMBL/GenBank/DDBJ databases">
        <authorList>
            <consortium name="Pathogen Informatics"/>
        </authorList>
    </citation>
    <scope>NUCLEOTIDE SEQUENCE [LARGE SCALE GENOMIC DNA]</scope>
    <source>
        <strain evidence="5">NCTC12965</strain>
    </source>
</reference>
<dbReference type="SUPFAM" id="SSF51735">
    <property type="entry name" value="NAD(P)-binding Rossmann-fold domains"/>
    <property type="match status" value="1"/>
</dbReference>
<dbReference type="PANTHER" id="PTHR42751:SF1">
    <property type="entry name" value="CATION_PROTON ANTIPORTER YBAL-RELATED"/>
    <property type="match status" value="1"/>
</dbReference>
<dbReference type="PROSITE" id="PS51201">
    <property type="entry name" value="RCK_N"/>
    <property type="match status" value="1"/>
</dbReference>
<dbReference type="InterPro" id="IPR003148">
    <property type="entry name" value="RCK_N"/>
</dbReference>
<evidence type="ECO:0000313" key="5">
    <source>
        <dbReference type="EMBL" id="VTR44425.1"/>
    </source>
</evidence>
<dbReference type="PANTHER" id="PTHR42751">
    <property type="entry name" value="SODIUM/HYDROGEN EXCHANGER FAMILY/TRKA DOMAIN PROTEIN"/>
    <property type="match status" value="1"/>
</dbReference>
<proteinExistence type="inferred from homology"/>
<dbReference type="AlphaFoldDB" id="A0A4U9VC30"/>
<sequence length="246" mass="26702">MAAFALVKMFGHSKRTALTISASLAQIGEFAFILAGLGVTLGMMDQHGRNLVLAGAILSIMLNPLLFTLLERYLAKTETIEDQILEEAVEEEKQIPVDICNHAVVVGYGRVGSLLGAKLTEEGVSMVVIENSRPRVEALRAQGIKAVLGNAANPEIMELARLDCARWLLLTIPNGYEAGEIVASARTKRPTLEIIARAHYDDEVSYISDRGADQVVMGEREIANSMLNILKLDSLSDEEKLAACPI</sequence>
<evidence type="ECO:0000256" key="2">
    <source>
        <dbReference type="ARBA" id="ARBA00022448"/>
    </source>
</evidence>
<keyword evidence="3" id="KW-0472">Membrane</keyword>
<comment type="similarity">
    <text evidence="1">Belongs to the monovalent cation:proton antiporter 2 (CPA2) transporter (TC 2.A.37) family.</text>
</comment>
<protein>
    <submittedName>
        <fullName evidence="5">Inner membrane protein ybaL</fullName>
    </submittedName>
</protein>
<keyword evidence="3" id="KW-0812">Transmembrane</keyword>
<keyword evidence="2" id="KW-0813">Transport</keyword>
<dbReference type="EMBL" id="CABEEZ010000111">
    <property type="protein sequence ID" value="VTR44425.1"/>
    <property type="molecule type" value="Genomic_DNA"/>
</dbReference>
<keyword evidence="3" id="KW-1133">Transmembrane helix</keyword>
<organism evidence="5">
    <name type="scientific">Serratia fonticola</name>
    <dbReference type="NCBI Taxonomy" id="47917"/>
    <lineage>
        <taxon>Bacteria</taxon>
        <taxon>Pseudomonadati</taxon>
        <taxon>Pseudomonadota</taxon>
        <taxon>Gammaproteobacteria</taxon>
        <taxon>Enterobacterales</taxon>
        <taxon>Yersiniaceae</taxon>
        <taxon>Serratia</taxon>
    </lineage>
</organism>
<dbReference type="Gene3D" id="1.20.1530.20">
    <property type="match status" value="1"/>
</dbReference>
<dbReference type="InterPro" id="IPR036291">
    <property type="entry name" value="NAD(P)-bd_dom_sf"/>
</dbReference>
<dbReference type="Pfam" id="PF02254">
    <property type="entry name" value="TrkA_N"/>
    <property type="match status" value="1"/>
</dbReference>
<name>A0A4U9VC30_SERFO</name>